<keyword evidence="4" id="KW-0949">S-adenosyl-L-methionine</keyword>
<evidence type="ECO:0000256" key="2">
    <source>
        <dbReference type="ARBA" id="ARBA00022603"/>
    </source>
</evidence>
<dbReference type="Gene3D" id="3.40.50.150">
    <property type="entry name" value="Vaccinia Virus protein VP39"/>
    <property type="match status" value="1"/>
</dbReference>
<evidence type="ECO:0000256" key="5">
    <source>
        <dbReference type="ARBA" id="ARBA00023098"/>
    </source>
</evidence>
<evidence type="ECO:0000313" key="6">
    <source>
        <dbReference type="EMBL" id="PLB46301.1"/>
    </source>
</evidence>
<dbReference type="VEuPathDB" id="FungiDB:P170DRAFT_479213"/>
<dbReference type="PIRSF" id="PIRSF003085">
    <property type="entry name" value="CMAS"/>
    <property type="match status" value="1"/>
</dbReference>
<evidence type="ECO:0000256" key="4">
    <source>
        <dbReference type="ARBA" id="ARBA00022691"/>
    </source>
</evidence>
<dbReference type="InterPro" id="IPR003333">
    <property type="entry name" value="CMAS"/>
</dbReference>
<organism evidence="6 7">
    <name type="scientific">Aspergillus steynii IBT 23096</name>
    <dbReference type="NCBI Taxonomy" id="1392250"/>
    <lineage>
        <taxon>Eukaryota</taxon>
        <taxon>Fungi</taxon>
        <taxon>Dikarya</taxon>
        <taxon>Ascomycota</taxon>
        <taxon>Pezizomycotina</taxon>
        <taxon>Eurotiomycetes</taxon>
        <taxon>Eurotiomycetidae</taxon>
        <taxon>Eurotiales</taxon>
        <taxon>Aspergillaceae</taxon>
        <taxon>Aspergillus</taxon>
        <taxon>Aspergillus subgen. Circumdati</taxon>
    </lineage>
</organism>
<dbReference type="Proteomes" id="UP000234275">
    <property type="component" value="Unassembled WGS sequence"/>
</dbReference>
<evidence type="ECO:0000256" key="1">
    <source>
        <dbReference type="ARBA" id="ARBA00010815"/>
    </source>
</evidence>
<sequence>MDLGRVLGSVAKRVLDGAQSTLLWSSVQLISTDIARKLVLSSLTGIAKGYLEIRSSDGKEWTFGSTKTGPSACIQVHDPRFWYRILISADIGFADLFMLGEITTDLKPVFQIFIRNHDSLSNFTTRTSTIFAAVSDLLLRTTDTNTVQRTALNVAAHYDLSNDMFAAFLSPDMTYSGPIYLPQSHPDHALDTLEQAQYRKLDCIIRSLHLESTDHLLEFGSGWGSMAIRAASTTGCRVTSITLSERQKELAEQRIEEAGLGEKITVLLCDYRSLPVPEVPYDKFVAIEMIEANLNEDLEVIWGVVDRMLKREGGLACVQTVVMPESRYINQFPKGEGFIPRYIFPGGHNTSLTRFLEAVNKGTQCRLSLESLQEYDAHYARALAEWRGSFVDQFERRIGPALRQEYGLSEAEVQVFRRKYVYYFTYTEAGFSEKVLHVTQMVFAREGTRGVLEDVGPWSR</sequence>
<keyword evidence="2" id="KW-0489">Methyltransferase</keyword>
<gene>
    <name evidence="6" type="ORF">P170DRAFT_479213</name>
</gene>
<dbReference type="PANTHER" id="PTHR43667">
    <property type="entry name" value="CYCLOPROPANE-FATTY-ACYL-PHOSPHOLIPID SYNTHASE"/>
    <property type="match status" value="1"/>
</dbReference>
<dbReference type="Pfam" id="PF02353">
    <property type="entry name" value="CMAS"/>
    <property type="match status" value="1"/>
</dbReference>
<comment type="caution">
    <text evidence="6">The sequence shown here is derived from an EMBL/GenBank/DDBJ whole genome shotgun (WGS) entry which is preliminary data.</text>
</comment>
<dbReference type="STRING" id="1392250.A0A2I2G092"/>
<evidence type="ECO:0000256" key="3">
    <source>
        <dbReference type="ARBA" id="ARBA00022679"/>
    </source>
</evidence>
<protein>
    <submittedName>
        <fullName evidence="6">Cyclopropane-fatty-acyl-phospholipid synthase</fullName>
    </submittedName>
</protein>
<comment type="similarity">
    <text evidence="1">Belongs to the CFA/CMAS family.</text>
</comment>
<dbReference type="GO" id="GO:0032259">
    <property type="term" value="P:methylation"/>
    <property type="evidence" value="ECO:0007669"/>
    <property type="project" value="UniProtKB-KW"/>
</dbReference>
<dbReference type="CDD" id="cd02440">
    <property type="entry name" value="AdoMet_MTases"/>
    <property type="match status" value="1"/>
</dbReference>
<dbReference type="PANTHER" id="PTHR43667:SF2">
    <property type="entry name" value="FATTY ACID C-METHYL TRANSFERASE"/>
    <property type="match status" value="1"/>
</dbReference>
<dbReference type="GO" id="GO:0008610">
    <property type="term" value="P:lipid biosynthetic process"/>
    <property type="evidence" value="ECO:0007669"/>
    <property type="project" value="InterPro"/>
</dbReference>
<evidence type="ECO:0000313" key="7">
    <source>
        <dbReference type="Proteomes" id="UP000234275"/>
    </source>
</evidence>
<dbReference type="SUPFAM" id="SSF53335">
    <property type="entry name" value="S-adenosyl-L-methionine-dependent methyltransferases"/>
    <property type="match status" value="1"/>
</dbReference>
<keyword evidence="5" id="KW-0443">Lipid metabolism</keyword>
<name>A0A2I2G092_9EURO</name>
<dbReference type="InterPro" id="IPR050723">
    <property type="entry name" value="CFA/CMAS"/>
</dbReference>
<keyword evidence="3" id="KW-0808">Transferase</keyword>
<dbReference type="GO" id="GO:0008168">
    <property type="term" value="F:methyltransferase activity"/>
    <property type="evidence" value="ECO:0007669"/>
    <property type="project" value="UniProtKB-KW"/>
</dbReference>
<reference evidence="6 7" key="1">
    <citation type="submission" date="2016-12" db="EMBL/GenBank/DDBJ databases">
        <title>The genomes of Aspergillus section Nigri reveals drivers in fungal speciation.</title>
        <authorList>
            <consortium name="DOE Joint Genome Institute"/>
            <person name="Vesth T.C."/>
            <person name="Nybo J."/>
            <person name="Theobald S."/>
            <person name="Brandl J."/>
            <person name="Frisvad J.C."/>
            <person name="Nielsen K.F."/>
            <person name="Lyhne E.K."/>
            <person name="Kogle M.E."/>
            <person name="Kuo A."/>
            <person name="Riley R."/>
            <person name="Clum A."/>
            <person name="Nolan M."/>
            <person name="Lipzen A."/>
            <person name="Salamov A."/>
            <person name="Henrissat B."/>
            <person name="Wiebenga A."/>
            <person name="De Vries R.P."/>
            <person name="Grigoriev I.V."/>
            <person name="Mortensen U.H."/>
            <person name="Andersen M.R."/>
            <person name="Baker S.E."/>
        </authorList>
    </citation>
    <scope>NUCLEOTIDE SEQUENCE [LARGE SCALE GENOMIC DNA]</scope>
    <source>
        <strain evidence="6 7">IBT 23096</strain>
    </source>
</reference>
<dbReference type="EMBL" id="MSFO01000007">
    <property type="protein sequence ID" value="PLB46301.1"/>
    <property type="molecule type" value="Genomic_DNA"/>
</dbReference>
<dbReference type="RefSeq" id="XP_024701603.1">
    <property type="nucleotide sequence ID" value="XM_024853650.1"/>
</dbReference>
<dbReference type="AlphaFoldDB" id="A0A2I2G092"/>
<dbReference type="OrthoDB" id="4473992at2759"/>
<dbReference type="GeneID" id="36561348"/>
<proteinExistence type="inferred from homology"/>
<dbReference type="InterPro" id="IPR029063">
    <property type="entry name" value="SAM-dependent_MTases_sf"/>
</dbReference>
<accession>A0A2I2G092</accession>
<keyword evidence="7" id="KW-1185">Reference proteome</keyword>